<evidence type="ECO:0000259" key="1">
    <source>
        <dbReference type="Pfam" id="PF02900"/>
    </source>
</evidence>
<dbReference type="GO" id="GO:0016702">
    <property type="term" value="F:oxidoreductase activity, acting on single donors with incorporation of molecular oxygen, incorporation of two atoms of oxygen"/>
    <property type="evidence" value="ECO:0007669"/>
    <property type="project" value="UniProtKB-ARBA"/>
</dbReference>
<reference evidence="2 3" key="1">
    <citation type="journal article" date="2016" name="Nat. Commun.">
        <title>Thousands of microbial genomes shed light on interconnected biogeochemical processes in an aquifer system.</title>
        <authorList>
            <person name="Anantharaman K."/>
            <person name="Brown C.T."/>
            <person name="Hug L.A."/>
            <person name="Sharon I."/>
            <person name="Castelle C.J."/>
            <person name="Probst A.J."/>
            <person name="Thomas B.C."/>
            <person name="Singh A."/>
            <person name="Wilkins M.J."/>
            <person name="Karaoz U."/>
            <person name="Brodie E.L."/>
            <person name="Williams K.H."/>
            <person name="Hubbard S.S."/>
            <person name="Banfield J.F."/>
        </authorList>
    </citation>
    <scope>NUCLEOTIDE SEQUENCE [LARGE SCALE GENOMIC DNA]</scope>
</reference>
<dbReference type="AlphaFoldDB" id="A0A1F7WCQ9"/>
<dbReference type="SUPFAM" id="SSF53213">
    <property type="entry name" value="LigB-like"/>
    <property type="match status" value="1"/>
</dbReference>
<sequence length="266" mass="29315">MTLIFSGIAAHTPILMPKIGKVEGLKIIEKTSQSMKQLEQELLAARPDIIVIISPHGEMLVDAITINFNSKYVSRFDEFGDLVTKDEWRPATMLIDRLREDFKRLHLPLTLTSEDFLDYGSSVPLHYLTESLKEVRIVPLRPSSELGLKAHFEIGTALKSEIMDSTSRIAVIASADLSHRVGEDSPSGLSPKGVAFDDKIVELLKERNPIGILDVDDDWAKEAQACGAAPLALLFGLLDGMNVEPQIFSYEKPLGVGYLVASIKTS</sequence>
<protein>
    <recommendedName>
        <fullName evidence="1">Extradiol ring-cleavage dioxygenase class III enzyme subunit B domain-containing protein</fullName>
    </recommendedName>
</protein>
<dbReference type="Proteomes" id="UP000176988">
    <property type="component" value="Unassembled WGS sequence"/>
</dbReference>
<accession>A0A1F7WCQ9</accession>
<dbReference type="STRING" id="1802424.A2480_03850"/>
<organism evidence="2 3">
    <name type="scientific">Candidatus Uhrbacteria bacterium RIFOXYC2_FULL_47_19</name>
    <dbReference type="NCBI Taxonomy" id="1802424"/>
    <lineage>
        <taxon>Bacteria</taxon>
        <taxon>Candidatus Uhriibacteriota</taxon>
    </lineage>
</organism>
<dbReference type="CDD" id="cd07951">
    <property type="entry name" value="ED_3B_N_AMMECR1"/>
    <property type="match status" value="1"/>
</dbReference>
<dbReference type="Pfam" id="PF02900">
    <property type="entry name" value="LigB"/>
    <property type="match status" value="1"/>
</dbReference>
<dbReference type="Gene3D" id="3.40.830.10">
    <property type="entry name" value="LigB-like"/>
    <property type="match status" value="1"/>
</dbReference>
<dbReference type="GO" id="GO:0008198">
    <property type="term" value="F:ferrous iron binding"/>
    <property type="evidence" value="ECO:0007669"/>
    <property type="project" value="InterPro"/>
</dbReference>
<evidence type="ECO:0000313" key="2">
    <source>
        <dbReference type="EMBL" id="OGM00357.1"/>
    </source>
</evidence>
<gene>
    <name evidence="2" type="ORF">A2480_03850</name>
</gene>
<feature type="domain" description="Extradiol ring-cleavage dioxygenase class III enzyme subunit B" evidence="1">
    <location>
        <begin position="10"/>
        <end position="260"/>
    </location>
</feature>
<comment type="caution">
    <text evidence="2">The sequence shown here is derived from an EMBL/GenBank/DDBJ whole genome shotgun (WGS) entry which is preliminary data.</text>
</comment>
<dbReference type="InterPro" id="IPR004183">
    <property type="entry name" value="Xdiol_dOase_suB"/>
</dbReference>
<evidence type="ECO:0000313" key="3">
    <source>
        <dbReference type="Proteomes" id="UP000176988"/>
    </source>
</evidence>
<name>A0A1F7WCQ9_9BACT</name>
<dbReference type="EMBL" id="MGFG01000032">
    <property type="protein sequence ID" value="OGM00357.1"/>
    <property type="molecule type" value="Genomic_DNA"/>
</dbReference>
<proteinExistence type="predicted"/>